<feature type="compositionally biased region" description="Low complexity" evidence="1">
    <location>
        <begin position="17"/>
        <end position="32"/>
    </location>
</feature>
<feature type="region of interest" description="Disordered" evidence="1">
    <location>
        <begin position="59"/>
        <end position="79"/>
    </location>
</feature>
<keyword evidence="3" id="KW-1185">Reference proteome</keyword>
<protein>
    <submittedName>
        <fullName evidence="2">Uncharacterized protein</fullName>
    </submittedName>
</protein>
<feature type="region of interest" description="Disordered" evidence="1">
    <location>
        <begin position="1"/>
        <end position="47"/>
    </location>
</feature>
<gene>
    <name evidence="2" type="ORF">KIL84_017175</name>
</gene>
<dbReference type="EMBL" id="JAHDVG010000482">
    <property type="protein sequence ID" value="KAH1173336.1"/>
    <property type="molecule type" value="Genomic_DNA"/>
</dbReference>
<reference evidence="2" key="1">
    <citation type="submission" date="2021-09" db="EMBL/GenBank/DDBJ databases">
        <title>The genome of Mauremys mutica provides insights into the evolution of semi-aquatic lifestyle.</title>
        <authorList>
            <person name="Gong S."/>
            <person name="Gao Y."/>
        </authorList>
    </citation>
    <scope>NUCLEOTIDE SEQUENCE</scope>
    <source>
        <strain evidence="2">MM-2020</strain>
        <tissue evidence="2">Muscle</tissue>
    </source>
</reference>
<dbReference type="AlphaFoldDB" id="A0A9D3X5M8"/>
<proteinExistence type="predicted"/>
<organism evidence="2 3">
    <name type="scientific">Mauremys mutica</name>
    <name type="common">yellowpond turtle</name>
    <dbReference type="NCBI Taxonomy" id="74926"/>
    <lineage>
        <taxon>Eukaryota</taxon>
        <taxon>Metazoa</taxon>
        <taxon>Chordata</taxon>
        <taxon>Craniata</taxon>
        <taxon>Vertebrata</taxon>
        <taxon>Euteleostomi</taxon>
        <taxon>Archelosauria</taxon>
        <taxon>Testudinata</taxon>
        <taxon>Testudines</taxon>
        <taxon>Cryptodira</taxon>
        <taxon>Durocryptodira</taxon>
        <taxon>Testudinoidea</taxon>
        <taxon>Geoemydidae</taxon>
        <taxon>Geoemydinae</taxon>
        <taxon>Mauremys</taxon>
    </lineage>
</organism>
<comment type="caution">
    <text evidence="2">The sequence shown here is derived from an EMBL/GenBank/DDBJ whole genome shotgun (WGS) entry which is preliminary data.</text>
</comment>
<evidence type="ECO:0000256" key="1">
    <source>
        <dbReference type="SAM" id="MobiDB-lite"/>
    </source>
</evidence>
<accession>A0A9D3X5M8</accession>
<name>A0A9D3X5M8_9SAUR</name>
<dbReference type="Proteomes" id="UP000827986">
    <property type="component" value="Unassembled WGS sequence"/>
</dbReference>
<evidence type="ECO:0000313" key="3">
    <source>
        <dbReference type="Proteomes" id="UP000827986"/>
    </source>
</evidence>
<sequence length="184" mass="19094">MDPASGAGDLETARLVSARGSRSTGTGASRGSQEPFPGLPPETSPVAPSLELERRLARHCHQQPPRPQPEPCGTAGLPEAGHHALRHLLRLHGRRGGYLAHSLAIMTDGCPPAGGRGQHVGQPLLPVGLRQAAHQGHDLRLAPLSAGSALRPSCGQITSPGLRAPIVWSFPDGLVLARPSVPLG</sequence>
<evidence type="ECO:0000313" key="2">
    <source>
        <dbReference type="EMBL" id="KAH1173336.1"/>
    </source>
</evidence>